<evidence type="ECO:0000259" key="8">
    <source>
        <dbReference type="Pfam" id="PF20684"/>
    </source>
</evidence>
<dbReference type="PANTHER" id="PTHR33048:SF131">
    <property type="entry name" value="INTEGRAL MEMBRANE PROTEIN"/>
    <property type="match status" value="1"/>
</dbReference>
<gene>
    <name evidence="9" type="ORF">CFO_g4732</name>
</gene>
<feature type="transmembrane region" description="Helical" evidence="7">
    <location>
        <begin position="145"/>
        <end position="166"/>
    </location>
</feature>
<protein>
    <recommendedName>
        <fullName evidence="8">Rhodopsin domain-containing protein</fullName>
    </recommendedName>
</protein>
<feature type="transmembrane region" description="Helical" evidence="7">
    <location>
        <begin position="223"/>
        <end position="241"/>
    </location>
</feature>
<keyword evidence="3 7" id="KW-1133">Transmembrane helix</keyword>
<feature type="transmembrane region" description="Helical" evidence="7">
    <location>
        <begin position="186"/>
        <end position="211"/>
    </location>
</feature>
<reference evidence="9 10" key="1">
    <citation type="submission" date="2015-04" db="EMBL/GenBank/DDBJ databases">
        <title>Genome sequence of Ceratocystis platani, a major pathogen of plane trees.</title>
        <authorList>
            <person name="Belbahri L."/>
        </authorList>
    </citation>
    <scope>NUCLEOTIDE SEQUENCE [LARGE SCALE GENOMIC DNA]</scope>
    <source>
        <strain evidence="9 10">CFO</strain>
    </source>
</reference>
<feature type="domain" description="Rhodopsin" evidence="8">
    <location>
        <begin position="47"/>
        <end position="286"/>
    </location>
</feature>
<evidence type="ECO:0000313" key="10">
    <source>
        <dbReference type="Proteomes" id="UP000034841"/>
    </source>
</evidence>
<feature type="transmembrane region" description="Helical" evidence="7">
    <location>
        <begin position="65"/>
        <end position="87"/>
    </location>
</feature>
<evidence type="ECO:0000313" key="9">
    <source>
        <dbReference type="EMBL" id="KKF92917.1"/>
    </source>
</evidence>
<dbReference type="GO" id="GO:0016020">
    <property type="term" value="C:membrane"/>
    <property type="evidence" value="ECO:0007669"/>
    <property type="project" value="UniProtKB-SubCell"/>
</dbReference>
<dbReference type="AlphaFoldDB" id="A0A0F8CQ86"/>
<keyword evidence="4 7" id="KW-0472">Membrane</keyword>
<feature type="transmembrane region" description="Helical" evidence="7">
    <location>
        <begin position="107"/>
        <end position="133"/>
    </location>
</feature>
<feature type="transmembrane region" description="Helical" evidence="7">
    <location>
        <begin position="33"/>
        <end position="53"/>
    </location>
</feature>
<dbReference type="OrthoDB" id="5278984at2759"/>
<comment type="subcellular location">
    <subcellularLocation>
        <location evidence="1">Membrane</location>
        <topology evidence="1">Multi-pass membrane protein</topology>
    </subcellularLocation>
</comment>
<comment type="similarity">
    <text evidence="5">Belongs to the SAT4 family.</text>
</comment>
<evidence type="ECO:0000256" key="4">
    <source>
        <dbReference type="ARBA" id="ARBA00023136"/>
    </source>
</evidence>
<comment type="caution">
    <text evidence="9">The sequence shown here is derived from an EMBL/GenBank/DDBJ whole genome shotgun (WGS) entry which is preliminary data.</text>
</comment>
<sequence>MSAFISNSLGGSNLLSDLEFTDNKSHRGALNTINYVCLVATITITLLRTGVRLHINRKLFWEDTILIISSVFNCVLIIVTLYAVKYGVGSHVWTLDLSNINYVVKRIVQLILVSEVMYMCALAATKVSIMVLYFRIFPSQKLRRLVWAVSIFTILFTIASVLATIFQCQPAKAAWDFLVEGKCYTFVNFLYANAAVSLATDILVLAMPMPLLWRLTLPTKQKLAICSLFMLGAFACVAGIVRITFLEAVTGLDVSYRISKSLIWSIIEVTVGIICGSVPHLRPLFTHIIPGRWGSSHISGKNVYELSSTQKRTKPSQKSYADLPEGAIAAIQNGNVVHVHTHTYMKEEPAYGSGNSTEELTATGHHPSPIANPSGRGIDLMKASRNRGSM</sequence>
<dbReference type="Pfam" id="PF20684">
    <property type="entry name" value="Fung_rhodopsin"/>
    <property type="match status" value="1"/>
</dbReference>
<dbReference type="InterPro" id="IPR052337">
    <property type="entry name" value="SAT4-like"/>
</dbReference>
<evidence type="ECO:0000256" key="5">
    <source>
        <dbReference type="ARBA" id="ARBA00038359"/>
    </source>
</evidence>
<proteinExistence type="inferred from homology"/>
<accession>A0A0F8CQ86</accession>
<evidence type="ECO:0000256" key="1">
    <source>
        <dbReference type="ARBA" id="ARBA00004141"/>
    </source>
</evidence>
<keyword evidence="2 7" id="KW-0812">Transmembrane</keyword>
<dbReference type="InterPro" id="IPR049326">
    <property type="entry name" value="Rhodopsin_dom_fungi"/>
</dbReference>
<evidence type="ECO:0000256" key="6">
    <source>
        <dbReference type="SAM" id="MobiDB-lite"/>
    </source>
</evidence>
<dbReference type="EMBL" id="LBBL01000302">
    <property type="protein sequence ID" value="KKF92917.1"/>
    <property type="molecule type" value="Genomic_DNA"/>
</dbReference>
<feature type="transmembrane region" description="Helical" evidence="7">
    <location>
        <begin position="261"/>
        <end position="281"/>
    </location>
</feature>
<evidence type="ECO:0000256" key="3">
    <source>
        <dbReference type="ARBA" id="ARBA00022989"/>
    </source>
</evidence>
<organism evidence="9 10">
    <name type="scientific">Ceratocystis fimbriata f. sp. platani</name>
    <dbReference type="NCBI Taxonomy" id="88771"/>
    <lineage>
        <taxon>Eukaryota</taxon>
        <taxon>Fungi</taxon>
        <taxon>Dikarya</taxon>
        <taxon>Ascomycota</taxon>
        <taxon>Pezizomycotina</taxon>
        <taxon>Sordariomycetes</taxon>
        <taxon>Hypocreomycetidae</taxon>
        <taxon>Microascales</taxon>
        <taxon>Ceratocystidaceae</taxon>
        <taxon>Ceratocystis</taxon>
    </lineage>
</organism>
<evidence type="ECO:0000256" key="2">
    <source>
        <dbReference type="ARBA" id="ARBA00022692"/>
    </source>
</evidence>
<dbReference type="Proteomes" id="UP000034841">
    <property type="component" value="Unassembled WGS sequence"/>
</dbReference>
<feature type="region of interest" description="Disordered" evidence="6">
    <location>
        <begin position="348"/>
        <end position="390"/>
    </location>
</feature>
<keyword evidence="10" id="KW-1185">Reference proteome</keyword>
<name>A0A0F8CQ86_CERFI</name>
<dbReference type="PANTHER" id="PTHR33048">
    <property type="entry name" value="PTH11-LIKE INTEGRAL MEMBRANE PROTEIN (AFU_ORTHOLOGUE AFUA_5G11245)"/>
    <property type="match status" value="1"/>
</dbReference>
<evidence type="ECO:0000256" key="7">
    <source>
        <dbReference type="SAM" id="Phobius"/>
    </source>
</evidence>